<accession>A0A0K2V6I6</accession>
<sequence length="36" mass="4350">MYDPMYNLSTFLLNHIRVKFRDSTLPIYMNTSQLLL</sequence>
<reference evidence="1" key="1">
    <citation type="submission" date="2014-05" db="EMBL/GenBank/DDBJ databases">
        <authorList>
            <person name="Chronopoulou M."/>
        </authorList>
    </citation>
    <scope>NUCLEOTIDE SEQUENCE</scope>
    <source>
        <tissue evidence="1">Whole organism</tissue>
    </source>
</reference>
<name>A0A0K2V6I6_LEPSM</name>
<proteinExistence type="predicted"/>
<dbReference type="AlphaFoldDB" id="A0A0K2V6I6"/>
<protein>
    <submittedName>
        <fullName evidence="1">Uncharacterized protein</fullName>
    </submittedName>
</protein>
<evidence type="ECO:0000313" key="1">
    <source>
        <dbReference type="EMBL" id="CDW45925.1"/>
    </source>
</evidence>
<organism evidence="1">
    <name type="scientific">Lepeophtheirus salmonis</name>
    <name type="common">Salmon louse</name>
    <name type="synonym">Caligus salmonis</name>
    <dbReference type="NCBI Taxonomy" id="72036"/>
    <lineage>
        <taxon>Eukaryota</taxon>
        <taxon>Metazoa</taxon>
        <taxon>Ecdysozoa</taxon>
        <taxon>Arthropoda</taxon>
        <taxon>Crustacea</taxon>
        <taxon>Multicrustacea</taxon>
        <taxon>Hexanauplia</taxon>
        <taxon>Copepoda</taxon>
        <taxon>Siphonostomatoida</taxon>
        <taxon>Caligidae</taxon>
        <taxon>Lepeophtheirus</taxon>
    </lineage>
</organism>
<dbReference type="EMBL" id="HACA01028564">
    <property type="protein sequence ID" value="CDW45925.1"/>
    <property type="molecule type" value="Transcribed_RNA"/>
</dbReference>